<dbReference type="InterPro" id="IPR001969">
    <property type="entry name" value="Aspartic_peptidase_AS"/>
</dbReference>
<comment type="caution">
    <text evidence="1">The sequence shown here is derived from an EMBL/GenBank/DDBJ whole genome shotgun (WGS) entry which is preliminary data.</text>
</comment>
<dbReference type="Proteomes" id="UP000612349">
    <property type="component" value="Unassembled WGS sequence"/>
</dbReference>
<sequence>MPVHFDGVGPFPFLIDTGSETTVFSTQLAADLGLVALGSLSLAGGIGRADAQRIGATRFNIGKHAISSARAVLLEAEHLGAAGVLGIDSLRDYRVVFDFESDNITITRSRSRPKSALSARSDGRSFEITVRARRVDDRMVLTSADLDGVPVQVIIDTGSNVSIANPALRRRLSRARAIGKASILDVTGAEGLREVVLADSFRMGPLVMGESAFIISDSPAFESLGLSDQPAVLLGMNHLRAFRRISVDFARREVSFDLKG</sequence>
<evidence type="ECO:0008006" key="3">
    <source>
        <dbReference type="Google" id="ProtNLM"/>
    </source>
</evidence>
<dbReference type="InterPro" id="IPR034122">
    <property type="entry name" value="Retropepsin-like_bacterial"/>
</dbReference>
<evidence type="ECO:0000313" key="2">
    <source>
        <dbReference type="Proteomes" id="UP000612349"/>
    </source>
</evidence>
<protein>
    <recommendedName>
        <fullName evidence="3">Peptidase A2 domain-containing protein</fullName>
    </recommendedName>
</protein>
<evidence type="ECO:0000313" key="1">
    <source>
        <dbReference type="EMBL" id="GGD78766.1"/>
    </source>
</evidence>
<dbReference type="GO" id="GO:0006508">
    <property type="term" value="P:proteolysis"/>
    <property type="evidence" value="ECO:0007669"/>
    <property type="project" value="InterPro"/>
</dbReference>
<dbReference type="CDD" id="cd05483">
    <property type="entry name" value="retropepsin_like_bacteria"/>
    <property type="match status" value="1"/>
</dbReference>
<gene>
    <name evidence="1" type="ORF">GCM10010990_30800</name>
</gene>
<dbReference type="Gene3D" id="2.40.70.10">
    <property type="entry name" value="Acid Proteases"/>
    <property type="match status" value="2"/>
</dbReference>
<dbReference type="Pfam" id="PF13650">
    <property type="entry name" value="Asp_protease_2"/>
    <property type="match status" value="2"/>
</dbReference>
<proteinExistence type="predicted"/>
<dbReference type="AlphaFoldDB" id="A0A917DY67"/>
<organism evidence="1 2">
    <name type="scientific">Croceicoccus mobilis</name>
    <dbReference type="NCBI Taxonomy" id="1703339"/>
    <lineage>
        <taxon>Bacteria</taxon>
        <taxon>Pseudomonadati</taxon>
        <taxon>Pseudomonadota</taxon>
        <taxon>Alphaproteobacteria</taxon>
        <taxon>Sphingomonadales</taxon>
        <taxon>Erythrobacteraceae</taxon>
        <taxon>Croceicoccus</taxon>
    </lineage>
</organism>
<dbReference type="EMBL" id="BMIP01000008">
    <property type="protein sequence ID" value="GGD78766.1"/>
    <property type="molecule type" value="Genomic_DNA"/>
</dbReference>
<reference evidence="1" key="1">
    <citation type="journal article" date="2014" name="Int. J. Syst. Evol. Microbiol.">
        <title>Complete genome sequence of Corynebacterium casei LMG S-19264T (=DSM 44701T), isolated from a smear-ripened cheese.</title>
        <authorList>
            <consortium name="US DOE Joint Genome Institute (JGI-PGF)"/>
            <person name="Walter F."/>
            <person name="Albersmeier A."/>
            <person name="Kalinowski J."/>
            <person name="Ruckert C."/>
        </authorList>
    </citation>
    <scope>NUCLEOTIDE SEQUENCE</scope>
    <source>
        <strain evidence="1">CGMCC 1.15360</strain>
    </source>
</reference>
<name>A0A917DY67_9SPHN</name>
<dbReference type="SUPFAM" id="SSF50630">
    <property type="entry name" value="Acid proteases"/>
    <property type="match status" value="2"/>
</dbReference>
<accession>A0A917DY67</accession>
<dbReference type="RefSeq" id="WP_066771901.1">
    <property type="nucleotide sequence ID" value="NZ_BMIP01000008.1"/>
</dbReference>
<keyword evidence="2" id="KW-1185">Reference proteome</keyword>
<reference evidence="1" key="2">
    <citation type="submission" date="2020-09" db="EMBL/GenBank/DDBJ databases">
        <authorList>
            <person name="Sun Q."/>
            <person name="Zhou Y."/>
        </authorList>
    </citation>
    <scope>NUCLEOTIDE SEQUENCE</scope>
    <source>
        <strain evidence="1">CGMCC 1.15360</strain>
    </source>
</reference>
<dbReference type="PROSITE" id="PS00141">
    <property type="entry name" value="ASP_PROTEASE"/>
    <property type="match status" value="2"/>
</dbReference>
<dbReference type="InterPro" id="IPR021109">
    <property type="entry name" value="Peptidase_aspartic_dom_sf"/>
</dbReference>
<dbReference type="GO" id="GO:0004190">
    <property type="term" value="F:aspartic-type endopeptidase activity"/>
    <property type="evidence" value="ECO:0007669"/>
    <property type="project" value="InterPro"/>
</dbReference>